<evidence type="ECO:0000313" key="1">
    <source>
        <dbReference type="EMBL" id="AEK30908.1"/>
    </source>
</evidence>
<sequence>MQSGFDRAHFQWSWEETANGVLSKKNFETLVWLTRLAHTLHDFYVQNRVRGVCHVAHLLSFVFVGDSI</sequence>
<gene>
    <name evidence="1" type="ORF">BALAC2494_01732</name>
</gene>
<dbReference type="AlphaFoldDB" id="A0A806FSG4"/>
<accession>A0A806FSG4</accession>
<dbReference type="KEGG" id="bnm:BALAC2494_01732"/>
<name>A0A806FSG4_BIFAN</name>
<organism evidence="1 2">
    <name type="scientific">Bifidobacterium animalis subsp. lactis CNCM I-2494</name>
    <dbReference type="NCBI Taxonomy" id="1042403"/>
    <lineage>
        <taxon>Bacteria</taxon>
        <taxon>Bacillati</taxon>
        <taxon>Actinomycetota</taxon>
        <taxon>Actinomycetes</taxon>
        <taxon>Bifidobacteriales</taxon>
        <taxon>Bifidobacteriaceae</taxon>
        <taxon>Bifidobacterium</taxon>
    </lineage>
</organism>
<reference evidence="1 2" key="1">
    <citation type="journal article" date="2011" name="J. Bacteriol.">
        <title>Genome Sequence of the Probiotic Strain Bifidobacterium animalis subsp. lactis CNCM I-2494.</title>
        <authorList>
            <person name="Chervaux C."/>
            <person name="Grimaldi C."/>
            <person name="Bolotin A."/>
            <person name="Quinquis B."/>
            <person name="Legrain-Raspaud S."/>
            <person name="van Hylckama Vlieg J.E."/>
            <person name="Denariaz G."/>
            <person name="Smokvina T."/>
        </authorList>
    </citation>
    <scope>NUCLEOTIDE SEQUENCE [LARGE SCALE GENOMIC DNA]</scope>
    <source>
        <strain evidence="1 2">CNCM I-2494</strain>
    </source>
</reference>
<dbReference type="Proteomes" id="UP000008394">
    <property type="component" value="Chromosome"/>
</dbReference>
<protein>
    <submittedName>
        <fullName evidence="1">Uncharacterized protein</fullName>
    </submittedName>
</protein>
<dbReference type="EMBL" id="CP002915">
    <property type="protein sequence ID" value="AEK30908.1"/>
    <property type="molecule type" value="Genomic_DNA"/>
</dbReference>
<proteinExistence type="predicted"/>
<evidence type="ECO:0000313" key="2">
    <source>
        <dbReference type="Proteomes" id="UP000008394"/>
    </source>
</evidence>